<keyword evidence="4" id="KW-0233">DNA recombination</keyword>
<dbReference type="SUPFAM" id="SSF56349">
    <property type="entry name" value="DNA breaking-rejoining enzymes"/>
    <property type="match status" value="1"/>
</dbReference>
<keyword evidence="9" id="KW-1185">Reference proteome</keyword>
<dbReference type="PROSITE" id="PS51900">
    <property type="entry name" value="CB"/>
    <property type="match status" value="1"/>
</dbReference>
<dbReference type="PANTHER" id="PTHR30629">
    <property type="entry name" value="PROPHAGE INTEGRASE"/>
    <property type="match status" value="1"/>
</dbReference>
<dbReference type="CDD" id="cd00801">
    <property type="entry name" value="INT_P4_C"/>
    <property type="match status" value="1"/>
</dbReference>
<dbReference type="InterPro" id="IPR025166">
    <property type="entry name" value="Integrase_DNA_bind_dom"/>
</dbReference>
<dbReference type="AlphaFoldDB" id="A0A495WML9"/>
<dbReference type="Proteomes" id="UP000270626">
    <property type="component" value="Unassembled WGS sequence"/>
</dbReference>
<evidence type="ECO:0000259" key="7">
    <source>
        <dbReference type="PROSITE" id="PS51900"/>
    </source>
</evidence>
<evidence type="ECO:0000256" key="2">
    <source>
        <dbReference type="ARBA" id="ARBA00022908"/>
    </source>
</evidence>
<proteinExistence type="inferred from homology"/>
<sequence length="425" mass="48772">MGKLTDVQIRSWIKLGERFEQRGDGDGLYLCYRESYAIPVWKFRYRLAGKQRIMNIGSYGQLSLADARKTAKEMSARVALGYDVAGEKQDRKREAIAKIEAEKNAWTVAKLADEYFERVILGRWKHPNIVRSRIENDIKPVLGKKKAEDVRPRDIDEMLQIIIKRGAPTIANDVLRWCKRMFDFGIKRHVLEHNPAAAFDPSDAGGKEVARDRWLNREEIAALFQAMREKAGAFTIENHYAVRLLLLLAVRKEELIAAPWREFDLEKGVWHLPEERTKTSVGIDIPLPPLALETLHELKRLAGGSAYVFPARKMQNRMIPHIDLNTLNAALSKHIKPKLKDVPNFTIHDFRRTARTHLAALGVDPFVAERCLNHKLKGVEGIYNRHDYFDERKKALEMWARLLSALEDGRADYNVVPLKKEIAAA</sequence>
<gene>
    <name evidence="8" type="ORF">DFR40_0121</name>
</gene>
<dbReference type="InterPro" id="IPR044068">
    <property type="entry name" value="CB"/>
</dbReference>
<dbReference type="Gene3D" id="1.10.150.130">
    <property type="match status" value="1"/>
</dbReference>
<dbReference type="PROSITE" id="PS51898">
    <property type="entry name" value="TYR_RECOMBINASE"/>
    <property type="match status" value="1"/>
</dbReference>
<feature type="domain" description="Tyr recombinase" evidence="6">
    <location>
        <begin position="210"/>
        <end position="397"/>
    </location>
</feature>
<dbReference type="InterPro" id="IPR011010">
    <property type="entry name" value="DNA_brk_join_enz"/>
</dbReference>
<dbReference type="Pfam" id="PF13356">
    <property type="entry name" value="Arm-DNA-bind_3"/>
    <property type="match status" value="1"/>
</dbReference>
<dbReference type="GO" id="GO:0015074">
    <property type="term" value="P:DNA integration"/>
    <property type="evidence" value="ECO:0007669"/>
    <property type="project" value="UniProtKB-KW"/>
</dbReference>
<dbReference type="GO" id="GO:0003677">
    <property type="term" value="F:DNA binding"/>
    <property type="evidence" value="ECO:0007669"/>
    <property type="project" value="UniProtKB-UniRule"/>
</dbReference>
<keyword evidence="3 5" id="KW-0238">DNA-binding</keyword>
<feature type="domain" description="Core-binding (CB)" evidence="7">
    <location>
        <begin position="106"/>
        <end position="186"/>
    </location>
</feature>
<dbReference type="InterPro" id="IPR002104">
    <property type="entry name" value="Integrase_catalytic"/>
</dbReference>
<comment type="caution">
    <text evidence="8">The sequence shown here is derived from an EMBL/GenBank/DDBJ whole genome shotgun (WGS) entry which is preliminary data.</text>
</comment>
<dbReference type="EMBL" id="RBXP01000001">
    <property type="protein sequence ID" value="RKT63071.1"/>
    <property type="molecule type" value="Genomic_DNA"/>
</dbReference>
<evidence type="ECO:0000256" key="4">
    <source>
        <dbReference type="ARBA" id="ARBA00023172"/>
    </source>
</evidence>
<evidence type="ECO:0000259" key="6">
    <source>
        <dbReference type="PROSITE" id="PS51898"/>
    </source>
</evidence>
<dbReference type="Gene3D" id="3.30.160.390">
    <property type="entry name" value="Integrase, DNA-binding domain"/>
    <property type="match status" value="1"/>
</dbReference>
<evidence type="ECO:0000256" key="3">
    <source>
        <dbReference type="ARBA" id="ARBA00023125"/>
    </source>
</evidence>
<evidence type="ECO:0000313" key="8">
    <source>
        <dbReference type="EMBL" id="RKT63071.1"/>
    </source>
</evidence>
<dbReference type="PANTHER" id="PTHR30629:SF2">
    <property type="entry name" value="PROPHAGE INTEGRASE INTS-RELATED"/>
    <property type="match status" value="1"/>
</dbReference>
<evidence type="ECO:0000256" key="5">
    <source>
        <dbReference type="PROSITE-ProRule" id="PRU01248"/>
    </source>
</evidence>
<keyword evidence="2" id="KW-0229">DNA integration</keyword>
<dbReference type="GO" id="GO:0006310">
    <property type="term" value="P:DNA recombination"/>
    <property type="evidence" value="ECO:0007669"/>
    <property type="project" value="UniProtKB-KW"/>
</dbReference>
<protein>
    <submittedName>
        <fullName evidence="8">Integrase</fullName>
    </submittedName>
</protein>
<dbReference type="RefSeq" id="WP_121456551.1">
    <property type="nucleotide sequence ID" value="NZ_RBXP01000001.1"/>
</dbReference>
<organism evidence="8 9">
    <name type="scientific">Azonexus fungiphilus</name>
    <dbReference type="NCBI Taxonomy" id="146940"/>
    <lineage>
        <taxon>Bacteria</taxon>
        <taxon>Pseudomonadati</taxon>
        <taxon>Pseudomonadota</taxon>
        <taxon>Betaproteobacteria</taxon>
        <taxon>Rhodocyclales</taxon>
        <taxon>Azonexaceae</taxon>
        <taxon>Azonexus</taxon>
    </lineage>
</organism>
<dbReference type="InterPro" id="IPR010998">
    <property type="entry name" value="Integrase_recombinase_N"/>
</dbReference>
<name>A0A495WML9_9RHOO</name>
<dbReference type="Pfam" id="PF00589">
    <property type="entry name" value="Phage_integrase"/>
    <property type="match status" value="1"/>
</dbReference>
<dbReference type="InterPro" id="IPR050808">
    <property type="entry name" value="Phage_Integrase"/>
</dbReference>
<dbReference type="InterPro" id="IPR013762">
    <property type="entry name" value="Integrase-like_cat_sf"/>
</dbReference>
<dbReference type="InterPro" id="IPR038488">
    <property type="entry name" value="Integrase_DNA-bd_sf"/>
</dbReference>
<dbReference type="OrthoDB" id="9775880at2"/>
<evidence type="ECO:0000256" key="1">
    <source>
        <dbReference type="ARBA" id="ARBA00008857"/>
    </source>
</evidence>
<dbReference type="Gene3D" id="1.10.443.10">
    <property type="entry name" value="Intergrase catalytic core"/>
    <property type="match status" value="1"/>
</dbReference>
<dbReference type="Pfam" id="PF22022">
    <property type="entry name" value="Phage_int_M"/>
    <property type="match status" value="1"/>
</dbReference>
<evidence type="ECO:0000313" key="9">
    <source>
        <dbReference type="Proteomes" id="UP000270626"/>
    </source>
</evidence>
<comment type="similarity">
    <text evidence="1">Belongs to the 'phage' integrase family.</text>
</comment>
<accession>A0A495WML9</accession>
<reference evidence="8 9" key="1">
    <citation type="submission" date="2018-10" db="EMBL/GenBank/DDBJ databases">
        <title>Genomic Encyclopedia of Type Strains, Phase IV (KMG-IV): sequencing the most valuable type-strain genomes for metagenomic binning, comparative biology and taxonomic classification.</title>
        <authorList>
            <person name="Goeker M."/>
        </authorList>
    </citation>
    <scope>NUCLEOTIDE SEQUENCE [LARGE SCALE GENOMIC DNA]</scope>
    <source>
        <strain evidence="8 9">DSM 23841</strain>
    </source>
</reference>
<dbReference type="InterPro" id="IPR053876">
    <property type="entry name" value="Phage_int_M"/>
</dbReference>